<evidence type="ECO:0000313" key="4">
    <source>
        <dbReference type="EMBL" id="KAH3664271.1"/>
    </source>
</evidence>
<dbReference type="Pfam" id="PF04421">
    <property type="entry name" value="Mss4"/>
    <property type="match status" value="1"/>
</dbReference>
<name>A0A9P8P3C2_9ASCO</name>
<dbReference type="Gene3D" id="2.170.150.10">
    <property type="entry name" value="Metal Binding Protein, Guanine Nucleotide Exchange Factor, Chain A"/>
    <property type="match status" value="1"/>
</dbReference>
<gene>
    <name evidence="4" type="ORF">OGAPHI_004623</name>
</gene>
<dbReference type="GO" id="GO:0006892">
    <property type="term" value="P:post-Golgi vesicle-mediated transport"/>
    <property type="evidence" value="ECO:0007669"/>
    <property type="project" value="TreeGrafter"/>
</dbReference>
<dbReference type="SUPFAM" id="SSF51316">
    <property type="entry name" value="Mss4-like"/>
    <property type="match status" value="1"/>
</dbReference>
<evidence type="ECO:0000256" key="3">
    <source>
        <dbReference type="ARBA" id="ARBA00022927"/>
    </source>
</evidence>
<dbReference type="GO" id="GO:0007264">
    <property type="term" value="P:small GTPase-mediated signal transduction"/>
    <property type="evidence" value="ECO:0007669"/>
    <property type="project" value="InterPro"/>
</dbReference>
<dbReference type="InterPro" id="IPR011057">
    <property type="entry name" value="Mss4-like_sf"/>
</dbReference>
<dbReference type="InterPro" id="IPR011323">
    <property type="entry name" value="Mss4/transl-control_tumour"/>
</dbReference>
<dbReference type="PANTHER" id="PTHR13276:SF0">
    <property type="entry name" value="GUANINE NUCLEOTIDE EXCHANGE FACTOR MSS4"/>
    <property type="match status" value="1"/>
</dbReference>
<dbReference type="InterPro" id="IPR007515">
    <property type="entry name" value="Mss4"/>
</dbReference>
<evidence type="ECO:0000256" key="1">
    <source>
        <dbReference type="ARBA" id="ARBA00022448"/>
    </source>
</evidence>
<reference evidence="4" key="2">
    <citation type="submission" date="2021-01" db="EMBL/GenBank/DDBJ databases">
        <authorList>
            <person name="Schikora-Tamarit M.A."/>
        </authorList>
    </citation>
    <scope>NUCLEOTIDE SEQUENCE</scope>
    <source>
        <strain evidence="4">CBS6075</strain>
    </source>
</reference>
<dbReference type="GeneID" id="70236588"/>
<dbReference type="EMBL" id="JAEUBE010000327">
    <property type="protein sequence ID" value="KAH3664271.1"/>
    <property type="molecule type" value="Genomic_DNA"/>
</dbReference>
<keyword evidence="2" id="KW-0344">Guanine-nucleotide releasing factor</keyword>
<evidence type="ECO:0000313" key="5">
    <source>
        <dbReference type="Proteomes" id="UP000769157"/>
    </source>
</evidence>
<dbReference type="GO" id="GO:0016020">
    <property type="term" value="C:membrane"/>
    <property type="evidence" value="ECO:0007669"/>
    <property type="project" value="TreeGrafter"/>
</dbReference>
<accession>A0A9P8P3C2</accession>
<dbReference type="PANTHER" id="PTHR13276">
    <property type="entry name" value="GUANINE NUCLEOTIDE EXCHANGE FACTOR MSS4"/>
    <property type="match status" value="1"/>
</dbReference>
<sequence length="153" mass="16912">MSSLAQTDKQSKYTLRCPFCRSKVISSQPPRPIYTAQPPPDRAEFSFVNVTESLGVESSAPDQPVQFYLVGSMWDFDNIGVSRPSSTINVEMSPIEPETQTLSLELARFLTCADCDKGPLGFAAQQHNTDTTQPQTGETLTYFLATNSCIYDN</sequence>
<protein>
    <submittedName>
        <fullName evidence="4">Uncharacterized protein</fullName>
    </submittedName>
</protein>
<dbReference type="OrthoDB" id="30840at2759"/>
<dbReference type="GO" id="GO:0015031">
    <property type="term" value="P:protein transport"/>
    <property type="evidence" value="ECO:0007669"/>
    <property type="project" value="UniProtKB-KW"/>
</dbReference>
<dbReference type="PROSITE" id="PS51796">
    <property type="entry name" value="MSS4"/>
    <property type="match status" value="1"/>
</dbReference>
<organism evidence="4 5">
    <name type="scientific">Ogataea philodendri</name>
    <dbReference type="NCBI Taxonomy" id="1378263"/>
    <lineage>
        <taxon>Eukaryota</taxon>
        <taxon>Fungi</taxon>
        <taxon>Dikarya</taxon>
        <taxon>Ascomycota</taxon>
        <taxon>Saccharomycotina</taxon>
        <taxon>Pichiomycetes</taxon>
        <taxon>Pichiales</taxon>
        <taxon>Pichiaceae</taxon>
        <taxon>Ogataea</taxon>
    </lineage>
</organism>
<keyword evidence="5" id="KW-1185">Reference proteome</keyword>
<dbReference type="RefSeq" id="XP_046060543.1">
    <property type="nucleotide sequence ID" value="XM_046205721.1"/>
</dbReference>
<dbReference type="Proteomes" id="UP000769157">
    <property type="component" value="Unassembled WGS sequence"/>
</dbReference>
<proteinExistence type="predicted"/>
<dbReference type="GO" id="GO:0005085">
    <property type="term" value="F:guanyl-nucleotide exchange factor activity"/>
    <property type="evidence" value="ECO:0007669"/>
    <property type="project" value="UniProtKB-KW"/>
</dbReference>
<keyword evidence="3" id="KW-0653">Protein transport</keyword>
<reference evidence="4" key="1">
    <citation type="journal article" date="2021" name="Open Biol.">
        <title>Shared evolutionary footprints suggest mitochondrial oxidative damage underlies multiple complex I losses in fungi.</title>
        <authorList>
            <person name="Schikora-Tamarit M.A."/>
            <person name="Marcet-Houben M."/>
            <person name="Nosek J."/>
            <person name="Gabaldon T."/>
        </authorList>
    </citation>
    <scope>NUCLEOTIDE SEQUENCE</scope>
    <source>
        <strain evidence="4">CBS6075</strain>
    </source>
</reference>
<dbReference type="GO" id="GO:0005829">
    <property type="term" value="C:cytosol"/>
    <property type="evidence" value="ECO:0007669"/>
    <property type="project" value="TreeGrafter"/>
</dbReference>
<comment type="caution">
    <text evidence="4">The sequence shown here is derived from an EMBL/GenBank/DDBJ whole genome shotgun (WGS) entry which is preliminary data.</text>
</comment>
<dbReference type="AlphaFoldDB" id="A0A9P8P3C2"/>
<evidence type="ECO:0000256" key="2">
    <source>
        <dbReference type="ARBA" id="ARBA00022658"/>
    </source>
</evidence>
<keyword evidence="1" id="KW-0813">Transport</keyword>
<dbReference type="GO" id="GO:0008270">
    <property type="term" value="F:zinc ion binding"/>
    <property type="evidence" value="ECO:0007669"/>
    <property type="project" value="TreeGrafter"/>
</dbReference>